<protein>
    <submittedName>
        <fullName evidence="1">Uncharacterized protein</fullName>
    </submittedName>
</protein>
<dbReference type="AlphaFoldDB" id="A0A1X7IIA8"/>
<proteinExistence type="predicted"/>
<reference evidence="2" key="1">
    <citation type="submission" date="2017-04" db="EMBL/GenBank/DDBJ databases">
        <authorList>
            <person name="Varghese N."/>
            <person name="Submissions S."/>
        </authorList>
    </citation>
    <scope>NUCLEOTIDE SEQUENCE [LARGE SCALE GENOMIC DNA]</scope>
    <source>
        <strain evidence="2">DSM 19835</strain>
    </source>
</reference>
<evidence type="ECO:0000313" key="2">
    <source>
        <dbReference type="Proteomes" id="UP000193420"/>
    </source>
</evidence>
<keyword evidence="2" id="KW-1185">Reference proteome</keyword>
<evidence type="ECO:0000313" key="1">
    <source>
        <dbReference type="EMBL" id="SMG14607.1"/>
    </source>
</evidence>
<gene>
    <name evidence="1" type="ORF">SAMN03080602_00883</name>
</gene>
<sequence length="43" mass="5004">MFLIKEYGSLCIGYTILVNPKIKELGWTGKYPRYINTRKGIPQ</sequence>
<dbReference type="Proteomes" id="UP000193420">
    <property type="component" value="Unassembled WGS sequence"/>
</dbReference>
<dbReference type="EMBL" id="FXAO01000001">
    <property type="protein sequence ID" value="SMG14607.1"/>
    <property type="molecule type" value="Genomic_DNA"/>
</dbReference>
<dbReference type="STRING" id="188872.SAMN03080602_00883"/>
<organism evidence="1 2">
    <name type="scientific">Arenibacter troitsensis</name>
    <dbReference type="NCBI Taxonomy" id="188872"/>
    <lineage>
        <taxon>Bacteria</taxon>
        <taxon>Pseudomonadati</taxon>
        <taxon>Bacteroidota</taxon>
        <taxon>Flavobacteriia</taxon>
        <taxon>Flavobacteriales</taxon>
        <taxon>Flavobacteriaceae</taxon>
        <taxon>Arenibacter</taxon>
    </lineage>
</organism>
<accession>A0A1X7IIA8</accession>
<name>A0A1X7IIA8_9FLAO</name>